<dbReference type="Gene3D" id="3.40.1440.10">
    <property type="entry name" value="GIY-YIG endonuclease"/>
    <property type="match status" value="1"/>
</dbReference>
<feature type="region of interest" description="Disordered" evidence="2">
    <location>
        <begin position="119"/>
        <end position="140"/>
    </location>
</feature>
<dbReference type="InterPro" id="IPR035901">
    <property type="entry name" value="GIY-YIG_endonuc_sf"/>
</dbReference>
<dbReference type="EMBL" id="NQWI01000144">
    <property type="protein sequence ID" value="PDW01350.1"/>
    <property type="molecule type" value="Genomic_DNA"/>
</dbReference>
<keyword evidence="5" id="KW-1185">Reference proteome</keyword>
<dbReference type="InterPro" id="IPR050190">
    <property type="entry name" value="UPF0213_domain"/>
</dbReference>
<dbReference type="Pfam" id="PF01541">
    <property type="entry name" value="GIY-YIG"/>
    <property type="match status" value="1"/>
</dbReference>
<gene>
    <name evidence="4" type="ORF">CJ255_19295</name>
</gene>
<organism evidence="4 5">
    <name type="scientific">Candidatus Viridilinea mediisalina</name>
    <dbReference type="NCBI Taxonomy" id="2024553"/>
    <lineage>
        <taxon>Bacteria</taxon>
        <taxon>Bacillati</taxon>
        <taxon>Chloroflexota</taxon>
        <taxon>Chloroflexia</taxon>
        <taxon>Chloroflexales</taxon>
        <taxon>Chloroflexineae</taxon>
        <taxon>Oscillochloridaceae</taxon>
        <taxon>Candidatus Viridilinea</taxon>
    </lineage>
</organism>
<evidence type="ECO:0000256" key="2">
    <source>
        <dbReference type="SAM" id="MobiDB-lite"/>
    </source>
</evidence>
<accession>A0A2A6RE61</accession>
<name>A0A2A6RE61_9CHLR</name>
<dbReference type="PROSITE" id="PS50164">
    <property type="entry name" value="GIY_YIG"/>
    <property type="match status" value="1"/>
</dbReference>
<evidence type="ECO:0000256" key="1">
    <source>
        <dbReference type="ARBA" id="ARBA00007435"/>
    </source>
</evidence>
<protein>
    <recommendedName>
        <fullName evidence="3">GIY-YIG domain-containing protein</fullName>
    </recommendedName>
</protein>
<evidence type="ECO:0000313" key="4">
    <source>
        <dbReference type="EMBL" id="PDW01350.1"/>
    </source>
</evidence>
<dbReference type="PANTHER" id="PTHR34477:SF1">
    <property type="entry name" value="UPF0213 PROTEIN YHBQ"/>
    <property type="match status" value="1"/>
</dbReference>
<dbReference type="AlphaFoldDB" id="A0A2A6RE61"/>
<dbReference type="SUPFAM" id="SSF82771">
    <property type="entry name" value="GIY-YIG endonuclease"/>
    <property type="match status" value="1"/>
</dbReference>
<dbReference type="CDD" id="cd10456">
    <property type="entry name" value="GIY-YIG_UPF0213"/>
    <property type="match status" value="1"/>
</dbReference>
<feature type="domain" description="GIY-YIG" evidence="3">
    <location>
        <begin position="1"/>
        <end position="75"/>
    </location>
</feature>
<dbReference type="InterPro" id="IPR000305">
    <property type="entry name" value="GIY-YIG_endonuc"/>
</dbReference>
<reference evidence="5" key="1">
    <citation type="submission" date="2017-08" db="EMBL/GenBank/DDBJ databases">
        <authorList>
            <person name="Grouzdev D.S."/>
            <person name="Gaisin V.A."/>
            <person name="Rysina M.S."/>
            <person name="Gorlenko V.M."/>
        </authorList>
    </citation>
    <scope>NUCLEOTIDE SEQUENCE [LARGE SCALE GENOMIC DNA]</scope>
    <source>
        <strain evidence="5">Kir15-3F</strain>
    </source>
</reference>
<feature type="compositionally biased region" description="Low complexity" evidence="2">
    <location>
        <begin position="119"/>
        <end position="133"/>
    </location>
</feature>
<sequence>MPYMYMLECADGSYYTGSTRDLENRLWQHEQGLGARYTAKRLPVKLVYCEYFDRVDDAFFREKQVQGWSRRKKRVLIEGATEKLPIYSRNYTQHGVLSELVEGDSPRVVAASLAEPVEANEAAPPLASTSSASDMQRRGG</sequence>
<evidence type="ECO:0000259" key="3">
    <source>
        <dbReference type="PROSITE" id="PS50164"/>
    </source>
</evidence>
<evidence type="ECO:0000313" key="5">
    <source>
        <dbReference type="Proteomes" id="UP000220527"/>
    </source>
</evidence>
<dbReference type="PANTHER" id="PTHR34477">
    <property type="entry name" value="UPF0213 PROTEIN YHBQ"/>
    <property type="match status" value="1"/>
</dbReference>
<comment type="similarity">
    <text evidence="1">Belongs to the UPF0213 family.</text>
</comment>
<dbReference type="Proteomes" id="UP000220527">
    <property type="component" value="Unassembled WGS sequence"/>
</dbReference>
<proteinExistence type="inferred from homology"/>
<dbReference type="OrthoDB" id="9807770at2"/>
<comment type="caution">
    <text evidence="4">The sequence shown here is derived from an EMBL/GenBank/DDBJ whole genome shotgun (WGS) entry which is preliminary data.</text>
</comment>